<evidence type="ECO:0000256" key="1">
    <source>
        <dbReference type="SAM" id="Phobius"/>
    </source>
</evidence>
<keyword evidence="1" id="KW-1133">Transmembrane helix</keyword>
<dbReference type="RefSeq" id="XP_051447399.1">
    <property type="nucleotide sequence ID" value="XM_051586654.1"/>
</dbReference>
<protein>
    <submittedName>
        <fullName evidence="2">Uncharacterized protein</fullName>
    </submittedName>
</protein>
<organism evidence="2 3">
    <name type="scientific">Umbelopsis ramanniana AG</name>
    <dbReference type="NCBI Taxonomy" id="1314678"/>
    <lineage>
        <taxon>Eukaryota</taxon>
        <taxon>Fungi</taxon>
        <taxon>Fungi incertae sedis</taxon>
        <taxon>Mucoromycota</taxon>
        <taxon>Mucoromycotina</taxon>
        <taxon>Umbelopsidomycetes</taxon>
        <taxon>Umbelopsidales</taxon>
        <taxon>Umbelopsidaceae</taxon>
        <taxon>Umbelopsis</taxon>
    </lineage>
</organism>
<comment type="caution">
    <text evidence="2">The sequence shown here is derived from an EMBL/GenBank/DDBJ whole genome shotgun (WGS) entry which is preliminary data.</text>
</comment>
<feature type="transmembrane region" description="Helical" evidence="1">
    <location>
        <begin position="20"/>
        <end position="41"/>
    </location>
</feature>
<evidence type="ECO:0000313" key="3">
    <source>
        <dbReference type="Proteomes" id="UP001206595"/>
    </source>
</evidence>
<reference evidence="2" key="1">
    <citation type="submission" date="2021-06" db="EMBL/GenBank/DDBJ databases">
        <authorList>
            <consortium name="DOE Joint Genome Institute"/>
            <person name="Mondo S.J."/>
            <person name="Amses K.R."/>
            <person name="Simmons D.R."/>
            <person name="Longcore J.E."/>
            <person name="Seto K."/>
            <person name="Alves G.H."/>
            <person name="Bonds A.E."/>
            <person name="Quandt C.A."/>
            <person name="Davis W.J."/>
            <person name="Chang Y."/>
            <person name="Letcher P.M."/>
            <person name="Powell M.J."/>
            <person name="Kuo A."/>
            <person name="Labutti K."/>
            <person name="Pangilinan J."/>
            <person name="Andreopoulos W."/>
            <person name="Tritt A."/>
            <person name="Riley R."/>
            <person name="Hundley H."/>
            <person name="Johnson J."/>
            <person name="Lipzen A."/>
            <person name="Barry K."/>
            <person name="Berbee M.L."/>
            <person name="Buchler N.E."/>
            <person name="Grigoriev I.V."/>
            <person name="Spatafora J.W."/>
            <person name="Stajich J.E."/>
            <person name="James T.Y."/>
        </authorList>
    </citation>
    <scope>NUCLEOTIDE SEQUENCE</scope>
    <source>
        <strain evidence="2">AG</strain>
    </source>
</reference>
<dbReference type="GeneID" id="75912002"/>
<keyword evidence="1" id="KW-0472">Membrane</keyword>
<keyword evidence="3" id="KW-1185">Reference proteome</keyword>
<accession>A0AAD5EG46</accession>
<evidence type="ECO:0000313" key="2">
    <source>
        <dbReference type="EMBL" id="KAI8582395.1"/>
    </source>
</evidence>
<dbReference type="Proteomes" id="UP001206595">
    <property type="component" value="Unassembled WGS sequence"/>
</dbReference>
<name>A0AAD5EG46_UMBRA</name>
<sequence length="59" mass="6867">MVSCRNYWHYVFARMLLWNLVLRALNVMLVFFSSLAIPAAFQSKQMCRSLPNTLGQCLL</sequence>
<dbReference type="EMBL" id="MU620900">
    <property type="protein sequence ID" value="KAI8582395.1"/>
    <property type="molecule type" value="Genomic_DNA"/>
</dbReference>
<proteinExistence type="predicted"/>
<keyword evidence="1" id="KW-0812">Transmembrane</keyword>
<reference evidence="2" key="2">
    <citation type="journal article" date="2022" name="Proc. Natl. Acad. Sci. U.S.A.">
        <title>Diploid-dominant life cycles characterize the early evolution of Fungi.</title>
        <authorList>
            <person name="Amses K.R."/>
            <person name="Simmons D.R."/>
            <person name="Longcore J.E."/>
            <person name="Mondo S.J."/>
            <person name="Seto K."/>
            <person name="Jeronimo G.H."/>
            <person name="Bonds A.E."/>
            <person name="Quandt C.A."/>
            <person name="Davis W.J."/>
            <person name="Chang Y."/>
            <person name="Federici B.A."/>
            <person name="Kuo A."/>
            <person name="LaButti K."/>
            <person name="Pangilinan J."/>
            <person name="Andreopoulos W."/>
            <person name="Tritt A."/>
            <person name="Riley R."/>
            <person name="Hundley H."/>
            <person name="Johnson J."/>
            <person name="Lipzen A."/>
            <person name="Barry K."/>
            <person name="Lang B.F."/>
            <person name="Cuomo C.A."/>
            <person name="Buchler N.E."/>
            <person name="Grigoriev I.V."/>
            <person name="Spatafora J.W."/>
            <person name="Stajich J.E."/>
            <person name="James T.Y."/>
        </authorList>
    </citation>
    <scope>NUCLEOTIDE SEQUENCE</scope>
    <source>
        <strain evidence="2">AG</strain>
    </source>
</reference>
<dbReference type="AlphaFoldDB" id="A0AAD5EG46"/>
<gene>
    <name evidence="2" type="ORF">K450DRAFT_226982</name>
</gene>